<evidence type="ECO:0000256" key="6">
    <source>
        <dbReference type="ARBA" id="ARBA00023326"/>
    </source>
</evidence>
<evidence type="ECO:0000256" key="4">
    <source>
        <dbReference type="ARBA" id="ARBA00023277"/>
    </source>
</evidence>
<evidence type="ECO:0000256" key="1">
    <source>
        <dbReference type="ARBA" id="ARBA00000822"/>
    </source>
</evidence>
<dbReference type="PANTHER" id="PTHR11177:SF317">
    <property type="entry name" value="CHITINASE 12-RELATED"/>
    <property type="match status" value="1"/>
</dbReference>
<dbReference type="PROSITE" id="PS01095">
    <property type="entry name" value="GH18_1"/>
    <property type="match status" value="1"/>
</dbReference>
<keyword evidence="3" id="KW-0146">Chitin degradation</keyword>
<dbReference type="InterPro" id="IPR050314">
    <property type="entry name" value="Glycosyl_Hydrlase_18"/>
</dbReference>
<dbReference type="PROSITE" id="PS51910">
    <property type="entry name" value="GH18_2"/>
    <property type="match status" value="1"/>
</dbReference>
<evidence type="ECO:0000256" key="7">
    <source>
        <dbReference type="RuleBase" id="RU000489"/>
    </source>
</evidence>
<dbReference type="InterPro" id="IPR001223">
    <property type="entry name" value="Glyco_hydro18_cat"/>
</dbReference>
<proteinExistence type="inferred from homology"/>
<evidence type="ECO:0000259" key="10">
    <source>
        <dbReference type="PROSITE" id="PS51910"/>
    </source>
</evidence>
<name>S8E746_FOMSC</name>
<protein>
    <recommendedName>
        <fullName evidence="10">GH18 domain-containing protein</fullName>
    </recommendedName>
</protein>
<dbReference type="InterPro" id="IPR001579">
    <property type="entry name" value="Glyco_hydro_18_chit_AS"/>
</dbReference>
<dbReference type="SMART" id="SM00636">
    <property type="entry name" value="Glyco_18"/>
    <property type="match status" value="1"/>
</dbReference>
<keyword evidence="12" id="KW-1185">Reference proteome</keyword>
<evidence type="ECO:0000256" key="9">
    <source>
        <dbReference type="SAM" id="MobiDB-lite"/>
    </source>
</evidence>
<dbReference type="STRING" id="743788.S8E746"/>
<gene>
    <name evidence="11" type="ORF">FOMPIDRAFT_85944</name>
</gene>
<dbReference type="SUPFAM" id="SSF51445">
    <property type="entry name" value="(Trans)glycosidases"/>
    <property type="match status" value="1"/>
</dbReference>
<dbReference type="HOGENOM" id="CLU_002833_6_2_1"/>
<comment type="similarity">
    <text evidence="8">Belongs to the glycosyl hydrolase 18 family.</text>
</comment>
<dbReference type="EMBL" id="KE504146">
    <property type="protein sequence ID" value="EPT00832.1"/>
    <property type="molecule type" value="Genomic_DNA"/>
</dbReference>
<keyword evidence="5 7" id="KW-0326">Glycosidase</keyword>
<dbReference type="InterPro" id="IPR011583">
    <property type="entry name" value="Chitinase_II/V-like_cat"/>
</dbReference>
<feature type="compositionally biased region" description="Basic residues" evidence="9">
    <location>
        <begin position="9"/>
        <end position="18"/>
    </location>
</feature>
<feature type="region of interest" description="Disordered" evidence="9">
    <location>
        <begin position="313"/>
        <end position="334"/>
    </location>
</feature>
<dbReference type="GO" id="GO:0006032">
    <property type="term" value="P:chitin catabolic process"/>
    <property type="evidence" value="ECO:0007669"/>
    <property type="project" value="UniProtKB-KW"/>
</dbReference>
<keyword evidence="2 7" id="KW-0378">Hydrolase</keyword>
<dbReference type="OrthoDB" id="73875at2759"/>
<evidence type="ECO:0000256" key="3">
    <source>
        <dbReference type="ARBA" id="ARBA00023024"/>
    </source>
</evidence>
<comment type="catalytic activity">
    <reaction evidence="1">
        <text>Random endo-hydrolysis of N-acetyl-beta-D-glucosaminide (1-&gt;4)-beta-linkages in chitin and chitodextrins.</text>
        <dbReference type="EC" id="3.2.1.14"/>
    </reaction>
</comment>
<keyword evidence="4" id="KW-0119">Carbohydrate metabolism</keyword>
<feature type="region of interest" description="Disordered" evidence="9">
    <location>
        <begin position="1"/>
        <end position="23"/>
    </location>
</feature>
<dbReference type="InParanoid" id="S8E746"/>
<evidence type="ECO:0000256" key="5">
    <source>
        <dbReference type="ARBA" id="ARBA00023295"/>
    </source>
</evidence>
<accession>S8E746</accession>
<dbReference type="InterPro" id="IPR017853">
    <property type="entry name" value="GH"/>
</dbReference>
<keyword evidence="6" id="KW-0624">Polysaccharide degradation</keyword>
<reference evidence="11 12" key="1">
    <citation type="journal article" date="2012" name="Science">
        <title>The Paleozoic origin of enzymatic lignin decomposition reconstructed from 31 fungal genomes.</title>
        <authorList>
            <person name="Floudas D."/>
            <person name="Binder M."/>
            <person name="Riley R."/>
            <person name="Barry K."/>
            <person name="Blanchette R.A."/>
            <person name="Henrissat B."/>
            <person name="Martinez A.T."/>
            <person name="Otillar R."/>
            <person name="Spatafora J.W."/>
            <person name="Yadav J.S."/>
            <person name="Aerts A."/>
            <person name="Benoit I."/>
            <person name="Boyd A."/>
            <person name="Carlson A."/>
            <person name="Copeland A."/>
            <person name="Coutinho P.M."/>
            <person name="de Vries R.P."/>
            <person name="Ferreira P."/>
            <person name="Findley K."/>
            <person name="Foster B."/>
            <person name="Gaskell J."/>
            <person name="Glotzer D."/>
            <person name="Gorecki P."/>
            <person name="Heitman J."/>
            <person name="Hesse C."/>
            <person name="Hori C."/>
            <person name="Igarashi K."/>
            <person name="Jurgens J.A."/>
            <person name="Kallen N."/>
            <person name="Kersten P."/>
            <person name="Kohler A."/>
            <person name="Kuees U."/>
            <person name="Kumar T.K.A."/>
            <person name="Kuo A."/>
            <person name="LaButti K."/>
            <person name="Larrondo L.F."/>
            <person name="Lindquist E."/>
            <person name="Ling A."/>
            <person name="Lombard V."/>
            <person name="Lucas S."/>
            <person name="Lundell T."/>
            <person name="Martin R."/>
            <person name="McLaughlin D.J."/>
            <person name="Morgenstern I."/>
            <person name="Morin E."/>
            <person name="Murat C."/>
            <person name="Nagy L.G."/>
            <person name="Nolan M."/>
            <person name="Ohm R.A."/>
            <person name="Patyshakuliyeva A."/>
            <person name="Rokas A."/>
            <person name="Ruiz-Duenas F.J."/>
            <person name="Sabat G."/>
            <person name="Salamov A."/>
            <person name="Samejima M."/>
            <person name="Schmutz J."/>
            <person name="Slot J.C."/>
            <person name="St John F."/>
            <person name="Stenlid J."/>
            <person name="Sun H."/>
            <person name="Sun S."/>
            <person name="Syed K."/>
            <person name="Tsang A."/>
            <person name="Wiebenga A."/>
            <person name="Young D."/>
            <person name="Pisabarro A."/>
            <person name="Eastwood D.C."/>
            <person name="Martin F."/>
            <person name="Cullen D."/>
            <person name="Grigoriev I.V."/>
            <person name="Hibbett D.S."/>
        </authorList>
    </citation>
    <scope>NUCLEOTIDE SEQUENCE</scope>
    <source>
        <strain evidence="12">FP-58527</strain>
    </source>
</reference>
<dbReference type="InterPro" id="IPR029070">
    <property type="entry name" value="Chitinase_insertion_sf"/>
</dbReference>
<evidence type="ECO:0000256" key="2">
    <source>
        <dbReference type="ARBA" id="ARBA00022801"/>
    </source>
</evidence>
<evidence type="ECO:0000256" key="8">
    <source>
        <dbReference type="RuleBase" id="RU004453"/>
    </source>
</evidence>
<evidence type="ECO:0000313" key="12">
    <source>
        <dbReference type="Proteomes" id="UP000015241"/>
    </source>
</evidence>
<dbReference type="Pfam" id="PF00704">
    <property type="entry name" value="Glyco_hydro_18"/>
    <property type="match status" value="1"/>
</dbReference>
<evidence type="ECO:0000313" key="11">
    <source>
        <dbReference type="EMBL" id="EPT00832.1"/>
    </source>
</evidence>
<dbReference type="GO" id="GO:0000272">
    <property type="term" value="P:polysaccharide catabolic process"/>
    <property type="evidence" value="ECO:0007669"/>
    <property type="project" value="UniProtKB-KW"/>
</dbReference>
<organism evidence="11 12">
    <name type="scientific">Fomitopsis schrenkii</name>
    <name type="common">Brown rot fungus</name>
    <dbReference type="NCBI Taxonomy" id="2126942"/>
    <lineage>
        <taxon>Eukaryota</taxon>
        <taxon>Fungi</taxon>
        <taxon>Dikarya</taxon>
        <taxon>Basidiomycota</taxon>
        <taxon>Agaricomycotina</taxon>
        <taxon>Agaricomycetes</taxon>
        <taxon>Polyporales</taxon>
        <taxon>Fomitopsis</taxon>
    </lineage>
</organism>
<dbReference type="eggNOG" id="KOG2806">
    <property type="taxonomic scope" value="Eukaryota"/>
</dbReference>
<dbReference type="Gene3D" id="3.20.20.80">
    <property type="entry name" value="Glycosidases"/>
    <property type="match status" value="2"/>
</dbReference>
<feature type="domain" description="GH18" evidence="10">
    <location>
        <begin position="31"/>
        <end position="447"/>
    </location>
</feature>
<dbReference type="PANTHER" id="PTHR11177">
    <property type="entry name" value="CHITINASE"/>
    <property type="match status" value="1"/>
</dbReference>
<sequence>MRLPFLSKSNRKPSRPKGRGAASVKARASPAVAAAYYPDWAVSALPPSTLDFSKFDILMFAFAAPTSSNGISYDSGATSTLQSLVSAAHGSSYGTKVVLSIGGWGGSTYFSQAMTPANQTTFVQACVDAVNTYDLDGIDIDWEYPDEQGAGNLYSPSDAANLLSFFTALREALGSSKIISAAVSDLPWIGSNGSPLTDVSAYAEQMTYANIMNYDVFQSSSMPGPNAPLGDLCNTSSQPHYNAEAAISQWTGAGFPAGQLLLGVPFYGYVSDSTKTSLTDGALQHTSGAAVLGLAGKSAEAAGMPADLDEGSAAGLAPLEGAHPVTQQPPAQGLVPLAGGNGNLSAYWGTEITFSGLIAEGALQETSTPGTFIAVNGYTYAYDSCSDTPFLYDVARTTVVTFDDATSIGDKATYAQSAGLAGAFAWSLNQDYNYTLQNALRSGLGLS</sequence>
<dbReference type="Gene3D" id="3.10.50.10">
    <property type="match status" value="1"/>
</dbReference>
<dbReference type="GO" id="GO:0005576">
    <property type="term" value="C:extracellular region"/>
    <property type="evidence" value="ECO:0007669"/>
    <property type="project" value="TreeGrafter"/>
</dbReference>
<dbReference type="Proteomes" id="UP000015241">
    <property type="component" value="Unassembled WGS sequence"/>
</dbReference>
<dbReference type="GO" id="GO:0008843">
    <property type="term" value="F:endochitinase activity"/>
    <property type="evidence" value="ECO:0007669"/>
    <property type="project" value="UniProtKB-EC"/>
</dbReference>
<dbReference type="AlphaFoldDB" id="S8E746"/>
<dbReference type="GO" id="GO:0008061">
    <property type="term" value="F:chitin binding"/>
    <property type="evidence" value="ECO:0007669"/>
    <property type="project" value="InterPro"/>
</dbReference>